<evidence type="ECO:0000313" key="2">
    <source>
        <dbReference type="Proteomes" id="UP000473571"/>
    </source>
</evidence>
<organism evidence="1 2">
    <name type="scientific">Burkholderia territorii</name>
    <dbReference type="NCBI Taxonomy" id="1503055"/>
    <lineage>
        <taxon>Bacteria</taxon>
        <taxon>Pseudomonadati</taxon>
        <taxon>Pseudomonadota</taxon>
        <taxon>Betaproteobacteria</taxon>
        <taxon>Burkholderiales</taxon>
        <taxon>Burkholderiaceae</taxon>
        <taxon>Burkholderia</taxon>
        <taxon>Burkholderia cepacia complex</taxon>
    </lineage>
</organism>
<reference evidence="1 2" key="1">
    <citation type="submission" date="2019-09" db="EMBL/GenBank/DDBJ databases">
        <title>Draft genome sequences of 48 bacterial type strains from the CCUG.</title>
        <authorList>
            <person name="Tunovic T."/>
            <person name="Pineiro-Iglesias B."/>
            <person name="Unosson C."/>
            <person name="Inganas E."/>
            <person name="Ohlen M."/>
            <person name="Cardew S."/>
            <person name="Jensie-Markopoulos S."/>
            <person name="Salva-Serra F."/>
            <person name="Jaen-Luchoro D."/>
            <person name="Karlsson R."/>
            <person name="Svensson-Stadler L."/>
            <person name="Chun J."/>
            <person name="Moore E."/>
        </authorList>
    </citation>
    <scope>NUCLEOTIDE SEQUENCE [LARGE SCALE GENOMIC DNA]</scope>
    <source>
        <strain evidence="1 2">CCUG 65687</strain>
    </source>
</reference>
<accession>A0A6L3NM14</accession>
<protein>
    <submittedName>
        <fullName evidence="1">Uncharacterized protein</fullName>
    </submittedName>
</protein>
<comment type="caution">
    <text evidence="1">The sequence shown here is derived from an EMBL/GenBank/DDBJ whole genome shotgun (WGS) entry which is preliminary data.</text>
</comment>
<name>A0A6L3NM14_9BURK</name>
<gene>
    <name evidence="1" type="ORF">F7R13_03540</name>
</gene>
<dbReference type="AlphaFoldDB" id="A0A6L3NM14"/>
<dbReference type="EMBL" id="VZOL01000019">
    <property type="protein sequence ID" value="KAB0685698.1"/>
    <property type="molecule type" value="Genomic_DNA"/>
</dbReference>
<sequence length="76" mass="8072">MRGGFVPNSVSGDLGIALHQTKRKDEEGGHVGVTAERFVRGRAARAPLERAARVLDLVQMGDAKARLVLHVADIAG</sequence>
<proteinExistence type="predicted"/>
<dbReference type="Proteomes" id="UP000473571">
    <property type="component" value="Unassembled WGS sequence"/>
</dbReference>
<evidence type="ECO:0000313" key="1">
    <source>
        <dbReference type="EMBL" id="KAB0685698.1"/>
    </source>
</evidence>